<reference evidence="1 2" key="1">
    <citation type="submission" date="2016-12" db="EMBL/GenBank/DDBJ databases">
        <title>The draft genome sequence of Actinophytocola xinjiangensis.</title>
        <authorList>
            <person name="Wang W."/>
            <person name="Yuan L."/>
        </authorList>
    </citation>
    <scope>NUCLEOTIDE SEQUENCE [LARGE SCALE GENOMIC DNA]</scope>
    <source>
        <strain evidence="1 2">CGMCC 4.4663</strain>
    </source>
</reference>
<gene>
    <name evidence="1" type="ORF">BLA60_20730</name>
</gene>
<dbReference type="AlphaFoldDB" id="A0A7Z0WKL0"/>
<dbReference type="Proteomes" id="UP000185696">
    <property type="component" value="Unassembled WGS sequence"/>
</dbReference>
<evidence type="ECO:0000313" key="2">
    <source>
        <dbReference type="Proteomes" id="UP000185696"/>
    </source>
</evidence>
<accession>A0A7Z0WKL0</accession>
<dbReference type="EMBL" id="MSIF01000010">
    <property type="protein sequence ID" value="OLF09018.1"/>
    <property type="molecule type" value="Genomic_DNA"/>
</dbReference>
<sequence>MDVVDVLGRIEQINRADVDAAEEFGRLELGPRGVVVTDLLCVDGVTTRPASSQVRQFYAYALWWRLCSVELEWCDPRAIAATMSEAPVRDVLDGDFGRGNLSVPGMSRSNSVLFALDNRASPFDRAYLVFDASPEPRVVYAGSEVSEFEDLHAYLLSWYRTLV</sequence>
<protein>
    <recommendedName>
        <fullName evidence="3">SMI1/KNR4 family protein</fullName>
    </recommendedName>
</protein>
<comment type="caution">
    <text evidence="1">The sequence shown here is derived from an EMBL/GenBank/DDBJ whole genome shotgun (WGS) entry which is preliminary data.</text>
</comment>
<dbReference type="RefSeq" id="WP_075134609.1">
    <property type="nucleotide sequence ID" value="NZ_MSIF01000010.1"/>
</dbReference>
<proteinExistence type="predicted"/>
<evidence type="ECO:0008006" key="3">
    <source>
        <dbReference type="Google" id="ProtNLM"/>
    </source>
</evidence>
<dbReference type="OrthoDB" id="5187327at2"/>
<evidence type="ECO:0000313" key="1">
    <source>
        <dbReference type="EMBL" id="OLF09018.1"/>
    </source>
</evidence>
<name>A0A7Z0WKL0_9PSEU</name>
<organism evidence="1 2">
    <name type="scientific">Actinophytocola xinjiangensis</name>
    <dbReference type="NCBI Taxonomy" id="485602"/>
    <lineage>
        <taxon>Bacteria</taxon>
        <taxon>Bacillati</taxon>
        <taxon>Actinomycetota</taxon>
        <taxon>Actinomycetes</taxon>
        <taxon>Pseudonocardiales</taxon>
        <taxon>Pseudonocardiaceae</taxon>
    </lineage>
</organism>
<keyword evidence="2" id="KW-1185">Reference proteome</keyword>